<dbReference type="RefSeq" id="WP_116847212.1">
    <property type="nucleotide sequence ID" value="NZ_QTJU01000003.1"/>
</dbReference>
<dbReference type="PANTHER" id="PTHR42999">
    <property type="entry name" value="ANTIBIOTIC RESISTANCE PROTEIN MCBG"/>
    <property type="match status" value="1"/>
</dbReference>
<dbReference type="SUPFAM" id="SSF141571">
    <property type="entry name" value="Pentapeptide repeat-like"/>
    <property type="match status" value="1"/>
</dbReference>
<dbReference type="OrthoDB" id="67652at2"/>
<dbReference type="Proteomes" id="UP000261284">
    <property type="component" value="Unassembled WGS sequence"/>
</dbReference>
<comment type="caution">
    <text evidence="1">The sequence shown here is derived from an EMBL/GenBank/DDBJ whole genome shotgun (WGS) entry which is preliminary data.</text>
</comment>
<dbReference type="Pfam" id="PF13599">
    <property type="entry name" value="Pentapeptide_4"/>
    <property type="match status" value="1"/>
</dbReference>
<dbReference type="Gene3D" id="2.160.20.80">
    <property type="entry name" value="E3 ubiquitin-protein ligase SopA"/>
    <property type="match status" value="1"/>
</dbReference>
<gene>
    <name evidence="1" type="ORF">DXN05_10495</name>
</gene>
<evidence type="ECO:0000313" key="1">
    <source>
        <dbReference type="EMBL" id="RFM27965.1"/>
    </source>
</evidence>
<accession>A0A3E1NJ56</accession>
<reference evidence="1 2" key="1">
    <citation type="submission" date="2018-08" db="EMBL/GenBank/DDBJ databases">
        <title>Chitinophagaceae sp. K23C18032701, a novel bacterium isolated from forest soil.</title>
        <authorList>
            <person name="Wang C."/>
        </authorList>
    </citation>
    <scope>NUCLEOTIDE SEQUENCE [LARGE SCALE GENOMIC DNA]</scope>
    <source>
        <strain evidence="1 2">K23C18032701</strain>
    </source>
</reference>
<dbReference type="AlphaFoldDB" id="A0A3E1NJ56"/>
<evidence type="ECO:0000313" key="2">
    <source>
        <dbReference type="Proteomes" id="UP000261284"/>
    </source>
</evidence>
<protein>
    <submittedName>
        <fullName evidence="1">Pentapeptide repeat-containing protein</fullName>
    </submittedName>
</protein>
<organism evidence="1 2">
    <name type="scientific">Deminuibacter soli</name>
    <dbReference type="NCBI Taxonomy" id="2291815"/>
    <lineage>
        <taxon>Bacteria</taxon>
        <taxon>Pseudomonadati</taxon>
        <taxon>Bacteroidota</taxon>
        <taxon>Chitinophagia</taxon>
        <taxon>Chitinophagales</taxon>
        <taxon>Chitinophagaceae</taxon>
        <taxon>Deminuibacter</taxon>
    </lineage>
</organism>
<dbReference type="Pfam" id="PF00805">
    <property type="entry name" value="Pentapeptide"/>
    <property type="match status" value="1"/>
</dbReference>
<dbReference type="EMBL" id="QTJU01000003">
    <property type="protein sequence ID" value="RFM27965.1"/>
    <property type="molecule type" value="Genomic_DNA"/>
</dbReference>
<dbReference type="InterPro" id="IPR001646">
    <property type="entry name" value="5peptide_repeat"/>
</dbReference>
<keyword evidence="2" id="KW-1185">Reference proteome</keyword>
<dbReference type="PANTHER" id="PTHR42999:SF1">
    <property type="entry name" value="PENTAPEPTIDE REPEAT-CONTAINING PROTEIN"/>
    <property type="match status" value="1"/>
</dbReference>
<sequence>MEYYDQTFDREAYKGKPMKQVVFEQCRFNGIDFTGNDFTGAAFSDCTFDRCNLQMLPVDHTMFATVTFTNCKLNGINFGNCNSFRFEVHFNSCLLDYAYFFEKNMKKAKFTDCSIKQAHFVQCDLSGAQFNQCDLQATVFDRNNLQSADFSNAQNLSLDPEANKIKKAKFSLYNLAGLLAKYDIVVK</sequence>
<dbReference type="InterPro" id="IPR052949">
    <property type="entry name" value="PA_immunity-related"/>
</dbReference>
<proteinExistence type="predicted"/>
<name>A0A3E1NJ56_9BACT</name>